<dbReference type="EMBL" id="CP043641">
    <property type="protein sequence ID" value="QNE34188.1"/>
    <property type="molecule type" value="Genomic_DNA"/>
</dbReference>
<dbReference type="Proteomes" id="UP000515511">
    <property type="component" value="Chromosome"/>
</dbReference>
<dbReference type="Pfam" id="PF22673">
    <property type="entry name" value="MCP-like_PDC_1"/>
    <property type="match status" value="1"/>
</dbReference>
<gene>
    <name evidence="1" type="ORF">F1C12_02920</name>
</gene>
<name>A0A7G6Y6S3_9MICO</name>
<protein>
    <recommendedName>
        <fullName evidence="3">Cache domain-containing protein</fullName>
    </recommendedName>
</protein>
<dbReference type="KEGG" id="lse:F1C12_02920"/>
<dbReference type="RefSeq" id="WP_185277357.1">
    <property type="nucleotide sequence ID" value="NZ_CP043641.1"/>
</dbReference>
<evidence type="ECO:0000313" key="1">
    <source>
        <dbReference type="EMBL" id="QNE34188.1"/>
    </source>
</evidence>
<evidence type="ECO:0000313" key="2">
    <source>
        <dbReference type="Proteomes" id="UP000515511"/>
    </source>
</evidence>
<dbReference type="CDD" id="cd12913">
    <property type="entry name" value="PDC1_MCP_like"/>
    <property type="match status" value="1"/>
</dbReference>
<reference evidence="2" key="1">
    <citation type="submission" date="2019-09" db="EMBL/GenBank/DDBJ databases">
        <title>Antimicrobial potential of Antarctic Bacteria.</title>
        <authorList>
            <person name="Benaud N."/>
            <person name="Edwards R.J."/>
            <person name="Ferrari B.C."/>
        </authorList>
    </citation>
    <scope>NUCLEOTIDE SEQUENCE [LARGE SCALE GENOMIC DNA]</scope>
    <source>
        <strain evidence="2">INR9</strain>
    </source>
</reference>
<dbReference type="Gene3D" id="3.30.450.20">
    <property type="entry name" value="PAS domain"/>
    <property type="match status" value="1"/>
</dbReference>
<proteinExistence type="predicted"/>
<accession>A0A7G6Y6S3</accession>
<organism evidence="1 2">
    <name type="scientific">Leifsonia shinshuensis</name>
    <dbReference type="NCBI Taxonomy" id="150026"/>
    <lineage>
        <taxon>Bacteria</taxon>
        <taxon>Bacillati</taxon>
        <taxon>Actinomycetota</taxon>
        <taxon>Actinomycetes</taxon>
        <taxon>Micrococcales</taxon>
        <taxon>Microbacteriaceae</taxon>
        <taxon>Leifsonia</taxon>
    </lineage>
</organism>
<evidence type="ECO:0008006" key="3">
    <source>
        <dbReference type="Google" id="ProtNLM"/>
    </source>
</evidence>
<dbReference type="AlphaFoldDB" id="A0A7G6Y6S3"/>
<sequence length="241" mass="25453">MAEIAGTQTDAGVAAAAERVSALFARIQDSLGGWRHAILGDDGAGSASTTTPAALDSTVGALVIPLLREDDPLLVGAGFIAAPEFTGGDDLHFSWWLGPLEENPVFGSTSEPSRLDLASRSYSDYLRDFRSLEWYSIPQSTHRTHITGPYVDHLCACDYIVTVTSPVERGGRMIGVVGVDVYVKRLERELLPAMLAAGRPVVLVNDAGRAMVSTDPSVLVGAVVEAGDGAVRCAGTPFRLV</sequence>